<feature type="compositionally biased region" description="Low complexity" evidence="2">
    <location>
        <begin position="135"/>
        <end position="154"/>
    </location>
</feature>
<feature type="compositionally biased region" description="Basic and acidic residues" evidence="2">
    <location>
        <begin position="365"/>
        <end position="408"/>
    </location>
</feature>
<feature type="compositionally biased region" description="Low complexity" evidence="2">
    <location>
        <begin position="185"/>
        <end position="201"/>
    </location>
</feature>
<proteinExistence type="predicted"/>
<feature type="region of interest" description="Disordered" evidence="2">
    <location>
        <begin position="105"/>
        <end position="216"/>
    </location>
</feature>
<comment type="caution">
    <text evidence="3">The sequence shown here is derived from an EMBL/GenBank/DDBJ whole genome shotgun (WGS) entry which is preliminary data.</text>
</comment>
<evidence type="ECO:0000313" key="4">
    <source>
        <dbReference type="Proteomes" id="UP000593566"/>
    </source>
</evidence>
<gene>
    <name evidence="3" type="ORF">HO133_000552</name>
</gene>
<dbReference type="RefSeq" id="XP_037152926.1">
    <property type="nucleotide sequence ID" value="XM_037291491.1"/>
</dbReference>
<dbReference type="Proteomes" id="UP000593566">
    <property type="component" value="Unassembled WGS sequence"/>
</dbReference>
<dbReference type="GeneID" id="59328971"/>
<keyword evidence="1" id="KW-0175">Coiled coil</keyword>
<feature type="region of interest" description="Disordered" evidence="2">
    <location>
        <begin position="325"/>
        <end position="408"/>
    </location>
</feature>
<feature type="region of interest" description="Disordered" evidence="2">
    <location>
        <begin position="51"/>
        <end position="85"/>
    </location>
</feature>
<sequence length="853" mass="95829">MAKMFKNTHSKIQQETPKANMLKRFGGKFRKAFSKKKQPAAQMACEAHVQDVQPETKALPNLSAEETETELPSTENRPDFAPTQFSVDEELQLSDNTSQQLAAAGARDRAVNSLRPVSQKAQKEAPLQSPVGVATSTSQESTPSSSSGNSTPTSMDGLNTGRLSRPWLNTQPTLAHTDRNTLRRSNSVPPSSSSPATGASSDTLYNTPRHSDTSPLPSLIKFRQAVDEHRGSSGKCQKALAEYLNSGETEKGNTEWAALVEWIKMGHQAEVNNLETEHAAKVERLHQERSEARRRLELRNRELRAMKREMKDLKVSLEETNKIQKEIHPALNPESADASDAESVDEDEGGVDLSTNNVAPTNAAEDSRGMDVGGMKDADRGRNYTKDDKQETKEPRNETAKDNREHQRALKQQLLEDSAPEFTESQTGAQAVQPAAIGEFETSNTQQATITFDGDNQGILIEVKELQDYNRALKANLAFTREVVGHLTMEAESAKGEINKLRGENHFAQLEVGHCNAANAYYRAAAEDDNPARTAHIDGLLKRKDEAHAELERRAAECAQELAEEKMERAVDDVYSARHIQGLKKELAHRLNMIRALTEGRAILKQQNDDILRMFKGKIFQNDTVKAFLHDNDTMQKDNALLIKMINERQCYVLEAEKGIADLKAEKIMDERAAQADRLKQRQLQQSLNGLTYINHHLNTKVEIREEMHEELKEELERQLSQQADEIQRLLAHGADAELTRRLHSQSGQIAFLDAELTQAHSLAQQWRLRAVELRGDFCPLYNGDEVGDWDAEETRWRLVHAERQNADLQRALRRLEREGRGARVLERGHDGSKWLGDRAEARREMERASGME</sequence>
<evidence type="ECO:0000313" key="3">
    <source>
        <dbReference type="EMBL" id="KAF6223709.1"/>
    </source>
</evidence>
<feature type="coiled-coil region" evidence="1">
    <location>
        <begin position="541"/>
        <end position="573"/>
    </location>
</feature>
<protein>
    <submittedName>
        <fullName evidence="3">Uncharacterized protein</fullName>
    </submittedName>
</protein>
<dbReference type="AlphaFoldDB" id="A0A8H6CHQ3"/>
<reference evidence="3 4" key="1">
    <citation type="journal article" date="2020" name="Genomics">
        <title>Complete, high-quality genomes from long-read metagenomic sequencing of two wolf lichen thalli reveals enigmatic genome architecture.</title>
        <authorList>
            <person name="McKenzie S.K."/>
            <person name="Walston R.F."/>
            <person name="Allen J.L."/>
        </authorList>
    </citation>
    <scope>NUCLEOTIDE SEQUENCE [LARGE SCALE GENOMIC DNA]</scope>
    <source>
        <strain evidence="3">WasteWater1</strain>
    </source>
</reference>
<dbReference type="EMBL" id="JACCJB010000010">
    <property type="protein sequence ID" value="KAF6223709.1"/>
    <property type="molecule type" value="Genomic_DNA"/>
</dbReference>
<feature type="coiled-coil region" evidence="1">
    <location>
        <begin position="792"/>
        <end position="819"/>
    </location>
</feature>
<keyword evidence="4" id="KW-1185">Reference proteome</keyword>
<evidence type="ECO:0000256" key="1">
    <source>
        <dbReference type="SAM" id="Coils"/>
    </source>
</evidence>
<feature type="coiled-coil region" evidence="1">
    <location>
        <begin position="271"/>
        <end position="323"/>
    </location>
</feature>
<feature type="compositionally biased region" description="Acidic residues" evidence="2">
    <location>
        <begin position="337"/>
        <end position="350"/>
    </location>
</feature>
<name>A0A8H6CHQ3_9LECA</name>
<accession>A0A8H6CHQ3</accession>
<organism evidence="3 4">
    <name type="scientific">Letharia lupina</name>
    <dbReference type="NCBI Taxonomy" id="560253"/>
    <lineage>
        <taxon>Eukaryota</taxon>
        <taxon>Fungi</taxon>
        <taxon>Dikarya</taxon>
        <taxon>Ascomycota</taxon>
        <taxon>Pezizomycotina</taxon>
        <taxon>Lecanoromycetes</taxon>
        <taxon>OSLEUM clade</taxon>
        <taxon>Lecanoromycetidae</taxon>
        <taxon>Lecanorales</taxon>
        <taxon>Lecanorineae</taxon>
        <taxon>Parmeliaceae</taxon>
        <taxon>Letharia</taxon>
    </lineage>
</organism>
<evidence type="ECO:0000256" key="2">
    <source>
        <dbReference type="SAM" id="MobiDB-lite"/>
    </source>
</evidence>
<feature type="region of interest" description="Disordered" evidence="2">
    <location>
        <begin position="1"/>
        <end position="20"/>
    </location>
</feature>
<feature type="coiled-coil region" evidence="1">
    <location>
        <begin position="695"/>
        <end position="733"/>
    </location>
</feature>
<feature type="compositionally biased region" description="Polar residues" evidence="2">
    <location>
        <begin position="202"/>
        <end position="216"/>
    </location>
</feature>